<gene>
    <name evidence="1" type="ORF">Scep_019662</name>
</gene>
<evidence type="ECO:0000313" key="2">
    <source>
        <dbReference type="Proteomes" id="UP001419268"/>
    </source>
</evidence>
<name>A0AAP0IBL6_9MAGN</name>
<dbReference type="Proteomes" id="UP001419268">
    <property type="component" value="Unassembled WGS sequence"/>
</dbReference>
<accession>A0AAP0IBL6</accession>
<dbReference type="AlphaFoldDB" id="A0AAP0IBL6"/>
<sequence>MSKARNDPNVDQPARDYDRLYMEESDLAFTGAILCSQMTTLCNQKLVFENKRSLARSIHKIKRTMYMRNRRRGGVVSMYHLNRRDYYLAVI</sequence>
<reference evidence="1 2" key="1">
    <citation type="submission" date="2024-01" db="EMBL/GenBank/DDBJ databases">
        <title>Genome assemblies of Stephania.</title>
        <authorList>
            <person name="Yang L."/>
        </authorList>
    </citation>
    <scope>NUCLEOTIDE SEQUENCE [LARGE SCALE GENOMIC DNA]</scope>
    <source>
        <strain evidence="1">JXDWG</strain>
        <tissue evidence="1">Leaf</tissue>
    </source>
</reference>
<evidence type="ECO:0000313" key="1">
    <source>
        <dbReference type="EMBL" id="KAK9112143.1"/>
    </source>
</evidence>
<comment type="caution">
    <text evidence="1">The sequence shown here is derived from an EMBL/GenBank/DDBJ whole genome shotgun (WGS) entry which is preliminary data.</text>
</comment>
<keyword evidence="2" id="KW-1185">Reference proteome</keyword>
<organism evidence="1 2">
    <name type="scientific">Stephania cephalantha</name>
    <dbReference type="NCBI Taxonomy" id="152367"/>
    <lineage>
        <taxon>Eukaryota</taxon>
        <taxon>Viridiplantae</taxon>
        <taxon>Streptophyta</taxon>
        <taxon>Embryophyta</taxon>
        <taxon>Tracheophyta</taxon>
        <taxon>Spermatophyta</taxon>
        <taxon>Magnoliopsida</taxon>
        <taxon>Ranunculales</taxon>
        <taxon>Menispermaceae</taxon>
        <taxon>Menispermoideae</taxon>
        <taxon>Cissampelideae</taxon>
        <taxon>Stephania</taxon>
    </lineage>
</organism>
<dbReference type="EMBL" id="JBBNAG010000008">
    <property type="protein sequence ID" value="KAK9112143.1"/>
    <property type="molecule type" value="Genomic_DNA"/>
</dbReference>
<protein>
    <submittedName>
        <fullName evidence="1">Uncharacterized protein</fullName>
    </submittedName>
</protein>
<proteinExistence type="predicted"/>